<feature type="compositionally biased region" description="Low complexity" evidence="1">
    <location>
        <begin position="7"/>
        <end position="17"/>
    </location>
</feature>
<evidence type="ECO:0000313" key="2">
    <source>
        <dbReference type="EMBL" id="PPQ78670.1"/>
    </source>
</evidence>
<dbReference type="Proteomes" id="UP000284706">
    <property type="component" value="Unassembled WGS sequence"/>
</dbReference>
<dbReference type="EMBL" id="NHYE01005041">
    <property type="protein sequence ID" value="PPQ78670.1"/>
    <property type="molecule type" value="Genomic_DNA"/>
</dbReference>
<dbReference type="InParanoid" id="A0A409WJQ1"/>
<keyword evidence="3" id="KW-1185">Reference proteome</keyword>
<accession>A0A409WJQ1</accession>
<evidence type="ECO:0000313" key="3">
    <source>
        <dbReference type="Proteomes" id="UP000284706"/>
    </source>
</evidence>
<evidence type="ECO:0000256" key="1">
    <source>
        <dbReference type="SAM" id="MobiDB-lite"/>
    </source>
</evidence>
<dbReference type="AlphaFoldDB" id="A0A409WJQ1"/>
<name>A0A409WJQ1_9AGAR</name>
<organism evidence="2 3">
    <name type="scientific">Gymnopilus dilepis</name>
    <dbReference type="NCBI Taxonomy" id="231916"/>
    <lineage>
        <taxon>Eukaryota</taxon>
        <taxon>Fungi</taxon>
        <taxon>Dikarya</taxon>
        <taxon>Basidiomycota</taxon>
        <taxon>Agaricomycotina</taxon>
        <taxon>Agaricomycetes</taxon>
        <taxon>Agaricomycetidae</taxon>
        <taxon>Agaricales</taxon>
        <taxon>Agaricineae</taxon>
        <taxon>Hymenogastraceae</taxon>
        <taxon>Gymnopilus</taxon>
    </lineage>
</organism>
<gene>
    <name evidence="2" type="ORF">CVT26_005504</name>
</gene>
<feature type="region of interest" description="Disordered" evidence="1">
    <location>
        <begin position="1"/>
        <end position="54"/>
    </location>
</feature>
<dbReference type="OrthoDB" id="3061137at2759"/>
<protein>
    <submittedName>
        <fullName evidence="2">Uncharacterized protein</fullName>
    </submittedName>
</protein>
<proteinExistence type="predicted"/>
<comment type="caution">
    <text evidence="2">The sequence shown here is derived from an EMBL/GenBank/DDBJ whole genome shotgun (WGS) entry which is preliminary data.</text>
</comment>
<reference evidence="2 3" key="1">
    <citation type="journal article" date="2018" name="Evol. Lett.">
        <title>Horizontal gene cluster transfer increased hallucinogenic mushroom diversity.</title>
        <authorList>
            <person name="Reynolds H.T."/>
            <person name="Vijayakumar V."/>
            <person name="Gluck-Thaler E."/>
            <person name="Korotkin H.B."/>
            <person name="Matheny P.B."/>
            <person name="Slot J.C."/>
        </authorList>
    </citation>
    <scope>NUCLEOTIDE SEQUENCE [LARGE SCALE GENOMIC DNA]</scope>
    <source>
        <strain evidence="2 3">SRW20</strain>
    </source>
</reference>
<sequence length="427" mass="46749">MSPSPAPSSRSSASYSDSSREPFTGDSSFGKGRRRSPRIGANNSKSGGIVHNSGRGLCRLRNVSTGGITKDKEAMCEHVQTARTSLPVSQWKVRSAAFQHPRVPTVPSCVQRAIETGASRSSGSSHKGMNTDPIIMLSVYCNETTHSKASICVLEGLLDGLFRAKESHLLNFTLPFTDLAKRQEIKQLQAFNSLMRDFLGSRTNCRFVLLLQTHADPISGDLLFGPNKVTSLDMILRQLLTLPPTGCGNSILLLNSCGGFIKHNKDKLPHIATEFGFNAIFGLTGHSVDPLLVSKSLFYNIIDLHLVGGESLQKVLQRSANTELLSHTSITAYIQGSVYTLVGASLRHRPNGVPICCPQCEQPASFVSLSCNNTIAKFRCRQLFHDPHSSPRHWKETLLLSDDTRVVGELNGCRYIMAKESMPKELE</sequence>